<comment type="caution">
    <text evidence="1">The sequence shown here is derived from an EMBL/GenBank/DDBJ whole genome shotgun (WGS) entry which is preliminary data.</text>
</comment>
<evidence type="ECO:0000313" key="2">
    <source>
        <dbReference type="Proteomes" id="UP000775213"/>
    </source>
</evidence>
<evidence type="ECO:0000313" key="1">
    <source>
        <dbReference type="EMBL" id="KAH0453839.1"/>
    </source>
</evidence>
<organism evidence="1 2">
    <name type="scientific">Dendrobium chrysotoxum</name>
    <name type="common">Orchid</name>
    <dbReference type="NCBI Taxonomy" id="161865"/>
    <lineage>
        <taxon>Eukaryota</taxon>
        <taxon>Viridiplantae</taxon>
        <taxon>Streptophyta</taxon>
        <taxon>Embryophyta</taxon>
        <taxon>Tracheophyta</taxon>
        <taxon>Spermatophyta</taxon>
        <taxon>Magnoliopsida</taxon>
        <taxon>Liliopsida</taxon>
        <taxon>Asparagales</taxon>
        <taxon>Orchidaceae</taxon>
        <taxon>Epidendroideae</taxon>
        <taxon>Malaxideae</taxon>
        <taxon>Dendrobiinae</taxon>
        <taxon>Dendrobium</taxon>
    </lineage>
</organism>
<dbReference type="Proteomes" id="UP000775213">
    <property type="component" value="Unassembled WGS sequence"/>
</dbReference>
<dbReference type="AlphaFoldDB" id="A0AAV7FW62"/>
<proteinExistence type="predicted"/>
<keyword evidence="2" id="KW-1185">Reference proteome</keyword>
<accession>A0AAV7FW62</accession>
<protein>
    <submittedName>
        <fullName evidence="1">Uncharacterized protein</fullName>
    </submittedName>
</protein>
<name>A0AAV7FW62_DENCH</name>
<sequence>MRDEDDLLSYIISEVSDNVLGRDHLNINRPIRCFNITVGLCETSDGSTVAGSFILTLPGHSCGELFLCGHRIVRR</sequence>
<gene>
    <name evidence="1" type="ORF">IEQ34_018163</name>
</gene>
<reference evidence="1 2" key="1">
    <citation type="journal article" date="2021" name="Hortic Res">
        <title>Chromosome-scale assembly of the Dendrobium chrysotoxum genome enhances the understanding of orchid evolution.</title>
        <authorList>
            <person name="Zhang Y."/>
            <person name="Zhang G.Q."/>
            <person name="Zhang D."/>
            <person name="Liu X.D."/>
            <person name="Xu X.Y."/>
            <person name="Sun W.H."/>
            <person name="Yu X."/>
            <person name="Zhu X."/>
            <person name="Wang Z.W."/>
            <person name="Zhao X."/>
            <person name="Zhong W.Y."/>
            <person name="Chen H."/>
            <person name="Yin W.L."/>
            <person name="Huang T."/>
            <person name="Niu S.C."/>
            <person name="Liu Z.J."/>
        </authorList>
    </citation>
    <scope>NUCLEOTIDE SEQUENCE [LARGE SCALE GENOMIC DNA]</scope>
    <source>
        <strain evidence="1">Lindl</strain>
    </source>
</reference>
<dbReference type="EMBL" id="JAGFBR010000016">
    <property type="protein sequence ID" value="KAH0453839.1"/>
    <property type="molecule type" value="Genomic_DNA"/>
</dbReference>